<dbReference type="PANTHER" id="PTHR34580">
    <property type="match status" value="1"/>
</dbReference>
<name>A0A347UCC3_9RHOB</name>
<dbReference type="EMBL" id="CP032125">
    <property type="protein sequence ID" value="AXX96501.1"/>
    <property type="molecule type" value="Genomic_DNA"/>
</dbReference>
<protein>
    <submittedName>
        <fullName evidence="3">YafY family transcriptional regulator</fullName>
    </submittedName>
</protein>
<dbReference type="InterPro" id="IPR013196">
    <property type="entry name" value="HTH_11"/>
</dbReference>
<sequence>MSRTDRLFRLLQALRNLPAPVTAARLAEETGVSERTIYRDIETLRGVGAIIDGTAGFGYVLTEDAALPPLSFSNEEIEALVLGLREVAQIGDPELAEAATTALTKLKARLPEGQGHRLKHAVLSAKRFAEIPAPTVDVPALRRACWDEREVEFAYCDAKGAQTRRRIKPLGITFMDRSNCLLAYCLLRHDFRAFRLDRMMDLQVTDQSFRPHRVPLLRDAKLHFATH</sequence>
<keyword evidence="4" id="KW-1185">Reference proteome</keyword>
<evidence type="ECO:0000313" key="3">
    <source>
        <dbReference type="EMBL" id="AXX96501.1"/>
    </source>
</evidence>
<dbReference type="SUPFAM" id="SSF46785">
    <property type="entry name" value="Winged helix' DNA-binding domain"/>
    <property type="match status" value="1"/>
</dbReference>
<dbReference type="KEGG" id="pamo:BAR1_00250"/>
<dbReference type="OrthoDB" id="9807255at2"/>
<dbReference type="RefSeq" id="WP_118941159.1">
    <property type="nucleotide sequence ID" value="NZ_CP032125.1"/>
</dbReference>
<evidence type="ECO:0000259" key="1">
    <source>
        <dbReference type="Pfam" id="PF08279"/>
    </source>
</evidence>
<evidence type="ECO:0000313" key="4">
    <source>
        <dbReference type="Proteomes" id="UP000261704"/>
    </source>
</evidence>
<dbReference type="AlphaFoldDB" id="A0A347UCC3"/>
<gene>
    <name evidence="3" type="ORF">BAR1_00250</name>
</gene>
<dbReference type="Gene3D" id="1.10.10.10">
    <property type="entry name" value="Winged helix-like DNA-binding domain superfamily/Winged helix DNA-binding domain"/>
    <property type="match status" value="1"/>
</dbReference>
<organism evidence="3 4">
    <name type="scientific">Profundibacter amoris</name>
    <dbReference type="NCBI Taxonomy" id="2171755"/>
    <lineage>
        <taxon>Bacteria</taxon>
        <taxon>Pseudomonadati</taxon>
        <taxon>Pseudomonadota</taxon>
        <taxon>Alphaproteobacteria</taxon>
        <taxon>Rhodobacterales</taxon>
        <taxon>Paracoccaceae</taxon>
        <taxon>Profundibacter</taxon>
    </lineage>
</organism>
<proteinExistence type="predicted"/>
<dbReference type="PROSITE" id="PS52050">
    <property type="entry name" value="WYL"/>
    <property type="match status" value="1"/>
</dbReference>
<dbReference type="Pfam" id="PF08279">
    <property type="entry name" value="HTH_11"/>
    <property type="match status" value="1"/>
</dbReference>
<dbReference type="InterPro" id="IPR026881">
    <property type="entry name" value="WYL_dom"/>
</dbReference>
<reference evidence="3 4" key="1">
    <citation type="submission" date="2018-09" db="EMBL/GenBank/DDBJ databases">
        <title>Profundibacter amoris BAR1 gen. nov., sp. nov., a new member of the Roseobacter clade isolated at Lokis Castle Vent Field on the Arctic Mid-Oceanic Ridge.</title>
        <authorList>
            <person name="Le Moine Bauer S."/>
            <person name="Sjoeberg A.G."/>
            <person name="L'Haridon S."/>
            <person name="Stokke R."/>
            <person name="Roalkvam I."/>
            <person name="Steen I.H."/>
            <person name="Dahle H."/>
        </authorList>
    </citation>
    <scope>NUCLEOTIDE SEQUENCE [LARGE SCALE GENOMIC DNA]</scope>
    <source>
        <strain evidence="3 4">BAR1</strain>
    </source>
</reference>
<accession>A0A347UCC3</accession>
<dbReference type="InterPro" id="IPR036390">
    <property type="entry name" value="WH_DNA-bd_sf"/>
</dbReference>
<feature type="domain" description="Helix-turn-helix type 11" evidence="1">
    <location>
        <begin position="6"/>
        <end position="59"/>
    </location>
</feature>
<dbReference type="PANTHER" id="PTHR34580:SF3">
    <property type="entry name" value="PROTEIN PAFB"/>
    <property type="match status" value="1"/>
</dbReference>
<dbReference type="InterPro" id="IPR051534">
    <property type="entry name" value="CBASS_pafABC_assoc_protein"/>
</dbReference>
<dbReference type="InterPro" id="IPR036388">
    <property type="entry name" value="WH-like_DNA-bd_sf"/>
</dbReference>
<evidence type="ECO:0000259" key="2">
    <source>
        <dbReference type="Pfam" id="PF13280"/>
    </source>
</evidence>
<dbReference type="Proteomes" id="UP000261704">
    <property type="component" value="Chromosome"/>
</dbReference>
<dbReference type="Pfam" id="PF13280">
    <property type="entry name" value="WYL"/>
    <property type="match status" value="1"/>
</dbReference>
<feature type="domain" description="WYL" evidence="2">
    <location>
        <begin position="140"/>
        <end position="204"/>
    </location>
</feature>